<dbReference type="InterPro" id="IPR002196">
    <property type="entry name" value="Glyco_hydro_24"/>
</dbReference>
<dbReference type="AlphaFoldDB" id="A0A2A8D434"/>
<dbReference type="EC" id="3.2.1.17" evidence="7"/>
<accession>A0A2A8D434</accession>
<name>A0A2A8D434_9MICC</name>
<dbReference type="InterPro" id="IPR023347">
    <property type="entry name" value="Lysozyme_dom_sf"/>
</dbReference>
<evidence type="ECO:0000313" key="9">
    <source>
        <dbReference type="Proteomes" id="UP000219947"/>
    </source>
</evidence>
<dbReference type="InterPro" id="IPR034690">
    <property type="entry name" value="Endolysin_T4_type"/>
</dbReference>
<dbReference type="InterPro" id="IPR023346">
    <property type="entry name" value="Lysozyme-like_dom_sf"/>
</dbReference>
<keyword evidence="2 7" id="KW-0929">Antimicrobial</keyword>
<dbReference type="Pfam" id="PF00959">
    <property type="entry name" value="Phage_lysozyme"/>
    <property type="match status" value="1"/>
</dbReference>
<evidence type="ECO:0000256" key="5">
    <source>
        <dbReference type="ARBA" id="ARBA00023200"/>
    </source>
</evidence>
<keyword evidence="9" id="KW-1185">Reference proteome</keyword>
<evidence type="ECO:0000256" key="3">
    <source>
        <dbReference type="ARBA" id="ARBA00022638"/>
    </source>
</evidence>
<comment type="catalytic activity">
    <reaction evidence="1 7">
        <text>Hydrolysis of (1-&gt;4)-beta-linkages between N-acetylmuramic acid and N-acetyl-D-glucosamine residues in a peptidoglycan and between N-acetyl-D-glucosamine residues in chitodextrins.</text>
        <dbReference type="EC" id="3.2.1.17"/>
    </reaction>
</comment>
<dbReference type="EMBL" id="PDEV01000004">
    <property type="protein sequence ID" value="PEN15722.1"/>
    <property type="molecule type" value="Genomic_DNA"/>
</dbReference>
<dbReference type="RefSeq" id="WP_098042990.1">
    <property type="nucleotide sequence ID" value="NZ_JAOVAQ010000004.1"/>
</dbReference>
<proteinExistence type="inferred from homology"/>
<keyword evidence="4 7" id="KW-0378">Hydrolase</keyword>
<evidence type="ECO:0000256" key="1">
    <source>
        <dbReference type="ARBA" id="ARBA00000632"/>
    </source>
</evidence>
<comment type="similarity">
    <text evidence="7">Belongs to the glycosyl hydrolase 24 family.</text>
</comment>
<comment type="caution">
    <text evidence="8">The sequence shown here is derived from an EMBL/GenBank/DDBJ whole genome shotgun (WGS) entry which is preliminary data.</text>
</comment>
<dbReference type="PANTHER" id="PTHR38107">
    <property type="match status" value="1"/>
</dbReference>
<reference evidence="8" key="1">
    <citation type="submission" date="2017-10" db="EMBL/GenBank/DDBJ databases">
        <title>Kefir isolates.</title>
        <authorList>
            <person name="Kim Y."/>
            <person name="Blasche S."/>
        </authorList>
    </citation>
    <scope>NUCLEOTIDE SEQUENCE [LARGE SCALE GENOMIC DNA]</scope>
    <source>
        <strain evidence="8">OG2-2</strain>
    </source>
</reference>
<dbReference type="GO" id="GO:0016998">
    <property type="term" value="P:cell wall macromolecule catabolic process"/>
    <property type="evidence" value="ECO:0007669"/>
    <property type="project" value="InterPro"/>
</dbReference>
<dbReference type="GO" id="GO:0042742">
    <property type="term" value="P:defense response to bacterium"/>
    <property type="evidence" value="ECO:0007669"/>
    <property type="project" value="UniProtKB-KW"/>
</dbReference>
<gene>
    <name evidence="8" type="ORF">CRM92_08935</name>
</gene>
<sequence length="155" mass="17179">MHQISPEGIAFLKEKEGFRSDAYYDVAGVLTIGYGHSIYAPSIEEYPIHEGQHITEEEGEKILRADLKPTEAAVNSAVTREITQKQYDALVSFTFNLGAGTFKSSDVLELTNQGNYQAAADALLQYSHAGGEFIPGLYKRREEERAMYLSSLPQA</sequence>
<dbReference type="HAMAP" id="MF_04110">
    <property type="entry name" value="ENDOLYSIN_T4"/>
    <property type="match status" value="1"/>
</dbReference>
<keyword evidence="5" id="KW-1035">Host cytoplasm</keyword>
<evidence type="ECO:0000256" key="6">
    <source>
        <dbReference type="ARBA" id="ARBA00023295"/>
    </source>
</evidence>
<dbReference type="PANTHER" id="PTHR38107:SF3">
    <property type="entry name" value="LYSOZYME RRRD-RELATED"/>
    <property type="match status" value="1"/>
</dbReference>
<protein>
    <recommendedName>
        <fullName evidence="7">Lysozyme</fullName>
        <ecNumber evidence="7">3.2.1.17</ecNumber>
    </recommendedName>
</protein>
<evidence type="ECO:0000256" key="7">
    <source>
        <dbReference type="RuleBase" id="RU003788"/>
    </source>
</evidence>
<dbReference type="SUPFAM" id="SSF53955">
    <property type="entry name" value="Lysozyme-like"/>
    <property type="match status" value="1"/>
</dbReference>
<dbReference type="Proteomes" id="UP000219947">
    <property type="component" value="Unassembled WGS sequence"/>
</dbReference>
<dbReference type="CDD" id="cd00737">
    <property type="entry name" value="lyz_endolysin_autolysin"/>
    <property type="match status" value="1"/>
</dbReference>
<dbReference type="InterPro" id="IPR033907">
    <property type="entry name" value="Endolysin_autolysin"/>
</dbReference>
<dbReference type="GO" id="GO:0003796">
    <property type="term" value="F:lysozyme activity"/>
    <property type="evidence" value="ECO:0007669"/>
    <property type="project" value="UniProtKB-EC"/>
</dbReference>
<evidence type="ECO:0000256" key="2">
    <source>
        <dbReference type="ARBA" id="ARBA00022529"/>
    </source>
</evidence>
<dbReference type="GO" id="GO:0009253">
    <property type="term" value="P:peptidoglycan catabolic process"/>
    <property type="evidence" value="ECO:0007669"/>
    <property type="project" value="InterPro"/>
</dbReference>
<dbReference type="InterPro" id="IPR051018">
    <property type="entry name" value="Bacteriophage_GH24"/>
</dbReference>
<organism evidence="8 9">
    <name type="scientific">Rothia dentocariosa</name>
    <dbReference type="NCBI Taxonomy" id="2047"/>
    <lineage>
        <taxon>Bacteria</taxon>
        <taxon>Bacillati</taxon>
        <taxon>Actinomycetota</taxon>
        <taxon>Actinomycetes</taxon>
        <taxon>Micrococcales</taxon>
        <taxon>Micrococcaceae</taxon>
        <taxon>Rothia</taxon>
    </lineage>
</organism>
<evidence type="ECO:0000313" key="8">
    <source>
        <dbReference type="EMBL" id="PEN15722.1"/>
    </source>
</evidence>
<evidence type="ECO:0000256" key="4">
    <source>
        <dbReference type="ARBA" id="ARBA00022801"/>
    </source>
</evidence>
<keyword evidence="3 7" id="KW-0081">Bacteriolytic enzyme</keyword>
<dbReference type="GO" id="GO:0031640">
    <property type="term" value="P:killing of cells of another organism"/>
    <property type="evidence" value="ECO:0007669"/>
    <property type="project" value="UniProtKB-KW"/>
</dbReference>
<keyword evidence="6 7" id="KW-0326">Glycosidase</keyword>
<dbReference type="Gene3D" id="1.10.530.40">
    <property type="match status" value="1"/>
</dbReference>